<dbReference type="Pfam" id="PF08818">
    <property type="entry name" value="DUF1801"/>
    <property type="match status" value="1"/>
</dbReference>
<comment type="caution">
    <text evidence="2">The sequence shown here is derived from an EMBL/GenBank/DDBJ whole genome shotgun (WGS) entry which is preliminary data.</text>
</comment>
<evidence type="ECO:0000313" key="2">
    <source>
        <dbReference type="EMBL" id="EGY77771.1"/>
    </source>
</evidence>
<dbReference type="HOGENOM" id="CLU_162718_0_0_11"/>
<dbReference type="EMBL" id="AGBA01000013">
    <property type="protein sequence ID" value="EGY77771.1"/>
    <property type="molecule type" value="Genomic_DNA"/>
</dbReference>
<organism evidence="2 3">
    <name type="scientific">Cutibacterium avidum ATCC 25577</name>
    <dbReference type="NCBI Taxonomy" id="997355"/>
    <lineage>
        <taxon>Bacteria</taxon>
        <taxon>Bacillati</taxon>
        <taxon>Actinomycetota</taxon>
        <taxon>Actinomycetes</taxon>
        <taxon>Propionibacteriales</taxon>
        <taxon>Propionibacteriaceae</taxon>
        <taxon>Cutibacterium</taxon>
    </lineage>
</organism>
<evidence type="ECO:0000313" key="3">
    <source>
        <dbReference type="Proteomes" id="UP000005332"/>
    </source>
</evidence>
<feature type="domain" description="YdhG-like" evidence="1">
    <location>
        <begin position="32"/>
        <end position="126"/>
    </location>
</feature>
<dbReference type="Proteomes" id="UP000005332">
    <property type="component" value="Unassembled WGS sequence"/>
</dbReference>
<sequence length="138" mass="15810">MTLDRTIAHATPLDNADLIDAWLAAIPVDANRQRVSDLLNETLRTHPNLVLVWKWNMPMLTDHGSFIASWSASAKHLALAFEAATLDAFTERIIDEGYTRSKKMWQVRWDQPVPWPLIDDMLGHAIEVKKDCTTFWAR</sequence>
<reference evidence="2 3" key="1">
    <citation type="submission" date="2011-06" db="EMBL/GenBank/DDBJ databases">
        <authorList>
            <person name="Muzny D."/>
            <person name="Qin X."/>
            <person name="Deng J."/>
            <person name="Jiang H."/>
            <person name="Liu Y."/>
            <person name="Qu J."/>
            <person name="Song X.-Z."/>
            <person name="Zhang L."/>
            <person name="Thornton R."/>
            <person name="Coyle M."/>
            <person name="Francisco L."/>
            <person name="Jackson L."/>
            <person name="Javaid M."/>
            <person name="Korchina V."/>
            <person name="Kovar C."/>
            <person name="Mata R."/>
            <person name="Mathew T."/>
            <person name="Ngo R."/>
            <person name="Nguyen L."/>
            <person name="Nguyen N."/>
            <person name="Okwuonu G."/>
            <person name="Ongeri F."/>
            <person name="Pham C."/>
            <person name="Simmons D."/>
            <person name="Wilczek-Boney K."/>
            <person name="Hale W."/>
            <person name="Jakkamsetti A."/>
            <person name="Pham P."/>
            <person name="Ruth R."/>
            <person name="San Lucas F."/>
            <person name="Warren J."/>
            <person name="Zhang J."/>
            <person name="Zhao Z."/>
            <person name="Zhou C."/>
            <person name="Zhu D."/>
            <person name="Lee S."/>
            <person name="Bess C."/>
            <person name="Blankenburg K."/>
            <person name="Forbes L."/>
            <person name="Fu Q."/>
            <person name="Gubbala S."/>
            <person name="Hirani K."/>
            <person name="Jayaseelan J.C."/>
            <person name="Lara F."/>
            <person name="Munidasa M."/>
            <person name="Palculict T."/>
            <person name="Patil S."/>
            <person name="Pu L.-L."/>
            <person name="Saada N."/>
            <person name="Tang L."/>
            <person name="Weissenberger G."/>
            <person name="Zhu Y."/>
            <person name="Hemphill L."/>
            <person name="Shang Y."/>
            <person name="Youmans B."/>
            <person name="Ayvaz T."/>
            <person name="Ross M."/>
            <person name="Santibanez J."/>
            <person name="Aqrawi P."/>
            <person name="Gross S."/>
            <person name="Joshi V."/>
            <person name="Fowler G."/>
            <person name="Nazareth L."/>
            <person name="Reid J."/>
            <person name="Worley K."/>
            <person name="Petrosino J."/>
            <person name="Highlander S."/>
            <person name="Gibbs R."/>
        </authorList>
    </citation>
    <scope>NUCLEOTIDE SEQUENCE [LARGE SCALE GENOMIC DNA]</scope>
    <source>
        <strain evidence="2 3">ATCC 25577</strain>
    </source>
</reference>
<protein>
    <recommendedName>
        <fullName evidence="1">YdhG-like domain-containing protein</fullName>
    </recommendedName>
</protein>
<dbReference type="RefSeq" id="WP_004810406.1">
    <property type="nucleotide sequence ID" value="NZ_JH165054.1"/>
</dbReference>
<proteinExistence type="predicted"/>
<keyword evidence="3" id="KW-1185">Reference proteome</keyword>
<name>G4CXQ7_9ACTN</name>
<evidence type="ECO:0000259" key="1">
    <source>
        <dbReference type="Pfam" id="PF08818"/>
    </source>
</evidence>
<accession>G4CXQ7</accession>
<dbReference type="Gene3D" id="3.90.1150.200">
    <property type="match status" value="1"/>
</dbReference>
<gene>
    <name evidence="2" type="ORF">HMPREF9153_1314</name>
</gene>
<dbReference type="AlphaFoldDB" id="G4CXQ7"/>
<dbReference type="InterPro" id="IPR014922">
    <property type="entry name" value="YdhG-like"/>
</dbReference>
<dbReference type="PATRIC" id="fig|997355.3.peg.1293"/>
<dbReference type="SUPFAM" id="SSF159888">
    <property type="entry name" value="YdhG-like"/>
    <property type="match status" value="1"/>
</dbReference>